<dbReference type="SUPFAM" id="SSF55874">
    <property type="entry name" value="ATPase domain of HSP90 chaperone/DNA topoisomerase II/histidine kinase"/>
    <property type="match status" value="1"/>
</dbReference>
<dbReference type="Pfam" id="PF00512">
    <property type="entry name" value="HisKA"/>
    <property type="match status" value="1"/>
</dbReference>
<dbReference type="InterPro" id="IPR035965">
    <property type="entry name" value="PAS-like_dom_sf"/>
</dbReference>
<dbReference type="FunFam" id="1.10.287.130:FF:000001">
    <property type="entry name" value="Two-component sensor histidine kinase"/>
    <property type="match status" value="1"/>
</dbReference>
<dbReference type="Gene3D" id="1.10.287.130">
    <property type="match status" value="1"/>
</dbReference>
<evidence type="ECO:0000256" key="3">
    <source>
        <dbReference type="ARBA" id="ARBA00012438"/>
    </source>
</evidence>
<evidence type="ECO:0000256" key="7">
    <source>
        <dbReference type="ARBA" id="ARBA00023012"/>
    </source>
</evidence>
<dbReference type="Gene3D" id="3.30.450.20">
    <property type="entry name" value="PAS domain"/>
    <property type="match status" value="1"/>
</dbReference>
<evidence type="ECO:0000256" key="8">
    <source>
        <dbReference type="ARBA" id="ARBA00069102"/>
    </source>
</evidence>
<feature type="transmembrane region" description="Helical" evidence="9">
    <location>
        <begin position="15"/>
        <end position="38"/>
    </location>
</feature>
<dbReference type="InterPro" id="IPR004358">
    <property type="entry name" value="Sig_transdc_His_kin-like_C"/>
</dbReference>
<dbReference type="Gene3D" id="3.30.565.10">
    <property type="entry name" value="Histidine kinase-like ATPase, C-terminal domain"/>
    <property type="match status" value="1"/>
</dbReference>
<evidence type="ECO:0000256" key="4">
    <source>
        <dbReference type="ARBA" id="ARBA00022553"/>
    </source>
</evidence>
<feature type="domain" description="HAMP" evidence="11">
    <location>
        <begin position="203"/>
        <end position="255"/>
    </location>
</feature>
<dbReference type="PRINTS" id="PR00344">
    <property type="entry name" value="BCTRLSENSOR"/>
</dbReference>
<evidence type="ECO:0000256" key="9">
    <source>
        <dbReference type="SAM" id="Phobius"/>
    </source>
</evidence>
<feature type="transmembrane region" description="Helical" evidence="9">
    <location>
        <begin position="177"/>
        <end position="200"/>
    </location>
</feature>
<evidence type="ECO:0000313" key="12">
    <source>
        <dbReference type="EMBL" id="QCI08094.1"/>
    </source>
</evidence>
<dbReference type="Gene3D" id="6.10.340.10">
    <property type="match status" value="1"/>
</dbReference>
<feature type="domain" description="Histidine kinase" evidence="10">
    <location>
        <begin position="399"/>
        <end position="632"/>
    </location>
</feature>
<dbReference type="SMART" id="SM00387">
    <property type="entry name" value="HATPase_c"/>
    <property type="match status" value="1"/>
</dbReference>
<reference evidence="12" key="2">
    <citation type="submission" date="2019-04" db="EMBL/GenBank/DDBJ databases">
        <authorList>
            <person name="Pasella M."/>
        </authorList>
    </citation>
    <scope>NUCLEOTIDE SEQUENCE</scope>
    <source>
        <strain evidence="12">PD2997_3</strain>
    </source>
</reference>
<dbReference type="CDD" id="cd06225">
    <property type="entry name" value="HAMP"/>
    <property type="match status" value="1"/>
</dbReference>
<proteinExistence type="predicted"/>
<dbReference type="InterPro" id="IPR036890">
    <property type="entry name" value="HATPase_C_sf"/>
</dbReference>
<evidence type="ECO:0000256" key="1">
    <source>
        <dbReference type="ARBA" id="ARBA00000085"/>
    </source>
</evidence>
<dbReference type="AlphaFoldDB" id="A0A4D6WWF6"/>
<dbReference type="SUPFAM" id="SSF47384">
    <property type="entry name" value="Homodimeric domain of signal transducing histidine kinase"/>
    <property type="match status" value="1"/>
</dbReference>
<dbReference type="SMART" id="SM00304">
    <property type="entry name" value="HAMP"/>
    <property type="match status" value="1"/>
</dbReference>
<dbReference type="PANTHER" id="PTHR43711:SF13">
    <property type="entry name" value="DRUG SENSORY PROTEIN A"/>
    <property type="match status" value="1"/>
</dbReference>
<dbReference type="InterPro" id="IPR005467">
    <property type="entry name" value="His_kinase_dom"/>
</dbReference>
<dbReference type="PROSITE" id="PS50885">
    <property type="entry name" value="HAMP"/>
    <property type="match status" value="1"/>
</dbReference>
<evidence type="ECO:0000259" key="11">
    <source>
        <dbReference type="PROSITE" id="PS50885"/>
    </source>
</evidence>
<evidence type="ECO:0000256" key="5">
    <source>
        <dbReference type="ARBA" id="ARBA00022679"/>
    </source>
</evidence>
<dbReference type="EC" id="2.7.13.3" evidence="3"/>
<dbReference type="InterPro" id="IPR050736">
    <property type="entry name" value="Sensor_HK_Regulatory"/>
</dbReference>
<protein>
    <recommendedName>
        <fullName evidence="8">Uncharacterized sensor-like histidine kinase ycf26</fullName>
        <ecNumber evidence="3">2.7.13.3</ecNumber>
    </recommendedName>
</protein>
<dbReference type="InterPro" id="IPR003660">
    <property type="entry name" value="HAMP_dom"/>
</dbReference>
<dbReference type="CDD" id="cd00082">
    <property type="entry name" value="HisKA"/>
    <property type="match status" value="1"/>
</dbReference>
<dbReference type="CDD" id="cd00075">
    <property type="entry name" value="HATPase"/>
    <property type="match status" value="1"/>
</dbReference>
<keyword evidence="6" id="KW-0418">Kinase</keyword>
<comment type="subcellular location">
    <subcellularLocation>
        <location evidence="2">Plastid</location>
        <location evidence="2">Chloroplast membrane</location>
        <topology evidence="2">Multi-pass membrane protein</topology>
    </subcellularLocation>
</comment>
<sequence>MIKQFWFNIKVKARLTVLITSFISLLISSFIFWSLTFVQKNSILINNRFCKDLGTLFISKILDNIQFNDEQKLVNILEEMYLKTSSLKYIIFFRVDGTLLFSIPSYNEQLNSIMDLHPNLFQEKSQDFLFNTLLVKSQYFLHDNITQVIVPLIKNGKKLGSVDLGINLNIYDNLSSYFIYQITILVFISIWLIVIMAFIFNSFTIIETIEKLLIAIQNISLGKFNQRIKLIFDSEFYELIRSFNDMTERLEYYEKKNIEKITLEKNKWEFIVSTIADGVILVDQELRVLFANTIAIKAFDWTNLDIIGKFIGNYLPLHINQVLLPIFNNLVQVNCFNSLNNHTEEICIHINYNSNKIFRFLLTVVWDKKGKILTGISIIMKDISREIQLNEAKNIFISNVSHELRTPLCNIGSFLETLLDYNSCLNIAQKKYFLTIANNETKRLTFLVNDILDLSRLESKFDYTFINVNLLQILYGVIKTSQLIAEKNNIQLILEIDPVVKFIWGNESLLFQVISNLISNAIKFTGQYGQVVLRAYPLLSISISYKINELSYSSIDIIRVEIIDEGIGIDKRDQKIIFDRFVRVEKNVHTLQGTGLGLSIVKNILMKHNAKLILKSNLYVGTSLCFDLLVLNI</sequence>
<dbReference type="GO" id="GO:0000155">
    <property type="term" value="F:phosphorelay sensor kinase activity"/>
    <property type="evidence" value="ECO:0007669"/>
    <property type="project" value="InterPro"/>
</dbReference>
<geneLocation type="plastid" evidence="12"/>
<name>A0A4D6WWF6_9FLOR</name>
<dbReference type="CDD" id="cd00130">
    <property type="entry name" value="PAS"/>
    <property type="match status" value="1"/>
</dbReference>
<dbReference type="InterPro" id="IPR003594">
    <property type="entry name" value="HATPase_dom"/>
</dbReference>
<dbReference type="PANTHER" id="PTHR43711">
    <property type="entry name" value="TWO-COMPONENT HISTIDINE KINASE"/>
    <property type="match status" value="1"/>
</dbReference>
<reference evidence="12" key="1">
    <citation type="journal article" date="2019" name="Mol. Phylogenet. Evol.">
        <title>Morphological evolution and classification of the red algal order Ceramiales inferred using plastid phylogenomics.</title>
        <authorList>
            <person name="Diaz-Tapia P."/>
            <person name="Pasella M.M."/>
            <person name="Verbruggen H."/>
            <person name="Maggs C.A."/>
        </authorList>
    </citation>
    <scope>NUCLEOTIDE SEQUENCE</scope>
    <source>
        <strain evidence="12">PD2997_3</strain>
    </source>
</reference>
<evidence type="ECO:0000256" key="2">
    <source>
        <dbReference type="ARBA" id="ARBA00004508"/>
    </source>
</evidence>
<accession>A0A4D6WWF6</accession>
<keyword evidence="9" id="KW-0472">Membrane</keyword>
<keyword evidence="5" id="KW-0808">Transferase</keyword>
<evidence type="ECO:0000256" key="6">
    <source>
        <dbReference type="ARBA" id="ARBA00022777"/>
    </source>
</evidence>
<dbReference type="GO" id="GO:0031969">
    <property type="term" value="C:chloroplast membrane"/>
    <property type="evidence" value="ECO:0007669"/>
    <property type="project" value="UniProtKB-SubCell"/>
</dbReference>
<evidence type="ECO:0000259" key="10">
    <source>
        <dbReference type="PROSITE" id="PS50109"/>
    </source>
</evidence>
<dbReference type="SUPFAM" id="SSF55785">
    <property type="entry name" value="PYP-like sensor domain (PAS domain)"/>
    <property type="match status" value="1"/>
</dbReference>
<keyword evidence="9" id="KW-1133">Transmembrane helix</keyword>
<dbReference type="PROSITE" id="PS50109">
    <property type="entry name" value="HIS_KIN"/>
    <property type="match status" value="1"/>
</dbReference>
<keyword evidence="9" id="KW-0812">Transmembrane</keyword>
<keyword evidence="12" id="KW-0934">Plastid</keyword>
<dbReference type="Pfam" id="PF02518">
    <property type="entry name" value="HATPase_c"/>
    <property type="match status" value="1"/>
</dbReference>
<dbReference type="Pfam" id="PF00672">
    <property type="entry name" value="HAMP"/>
    <property type="match status" value="1"/>
</dbReference>
<keyword evidence="4" id="KW-0597">Phosphoprotein</keyword>
<dbReference type="EMBL" id="MK814712">
    <property type="protein sequence ID" value="QCI08094.1"/>
    <property type="molecule type" value="Genomic_DNA"/>
</dbReference>
<dbReference type="InterPro" id="IPR003661">
    <property type="entry name" value="HisK_dim/P_dom"/>
</dbReference>
<gene>
    <name evidence="12" type="primary">dfr</name>
</gene>
<dbReference type="InterPro" id="IPR036097">
    <property type="entry name" value="HisK_dim/P_sf"/>
</dbReference>
<dbReference type="InterPro" id="IPR000014">
    <property type="entry name" value="PAS"/>
</dbReference>
<dbReference type="SMART" id="SM00091">
    <property type="entry name" value="PAS"/>
    <property type="match status" value="1"/>
</dbReference>
<comment type="catalytic activity">
    <reaction evidence="1">
        <text>ATP + protein L-histidine = ADP + protein N-phospho-L-histidine.</text>
        <dbReference type="EC" id="2.7.13.3"/>
    </reaction>
</comment>
<keyword evidence="7" id="KW-0902">Two-component regulatory system</keyword>
<dbReference type="SMART" id="SM00388">
    <property type="entry name" value="HisKA"/>
    <property type="match status" value="1"/>
</dbReference>
<organism evidence="12">
    <name type="scientific">Polyneura bonnemaisonii</name>
    <dbReference type="NCBI Taxonomy" id="136797"/>
    <lineage>
        <taxon>Eukaryota</taxon>
        <taxon>Rhodophyta</taxon>
        <taxon>Florideophyceae</taxon>
        <taxon>Rhodymeniophycidae</taxon>
        <taxon>Ceramiales</taxon>
        <taxon>Delesseriaceae</taxon>
        <taxon>Polyneura</taxon>
    </lineage>
</organism>